<dbReference type="Pfam" id="PF01032">
    <property type="entry name" value="FecCD"/>
    <property type="match status" value="1"/>
</dbReference>
<evidence type="ECO:0000313" key="10">
    <source>
        <dbReference type="Proteomes" id="UP000294927"/>
    </source>
</evidence>
<evidence type="ECO:0000256" key="2">
    <source>
        <dbReference type="ARBA" id="ARBA00007935"/>
    </source>
</evidence>
<evidence type="ECO:0000256" key="5">
    <source>
        <dbReference type="ARBA" id="ARBA00022692"/>
    </source>
</evidence>
<evidence type="ECO:0000313" key="9">
    <source>
        <dbReference type="EMBL" id="TDV49959.1"/>
    </source>
</evidence>
<reference evidence="9 10" key="1">
    <citation type="submission" date="2019-03" db="EMBL/GenBank/DDBJ databases">
        <title>Genomic Encyclopedia of Archaeal and Bacterial Type Strains, Phase II (KMG-II): from individual species to whole genera.</title>
        <authorList>
            <person name="Goeker M."/>
        </authorList>
    </citation>
    <scope>NUCLEOTIDE SEQUENCE [LARGE SCALE GENOMIC DNA]</scope>
    <source>
        <strain evidence="9 10">DSM 45499</strain>
    </source>
</reference>
<dbReference type="GO" id="GO:0005886">
    <property type="term" value="C:plasma membrane"/>
    <property type="evidence" value="ECO:0007669"/>
    <property type="project" value="UniProtKB-SubCell"/>
</dbReference>
<protein>
    <submittedName>
        <fullName evidence="9">FecCD transport family protein</fullName>
    </submittedName>
</protein>
<comment type="similarity">
    <text evidence="2">Belongs to the binding-protein-dependent transport system permease family. FecCD subfamily.</text>
</comment>
<keyword evidence="3" id="KW-0813">Transport</keyword>
<dbReference type="OrthoDB" id="3470137at2"/>
<gene>
    <name evidence="9" type="ORF">CLV71_107307</name>
</gene>
<accession>A0A4R7VL77</accession>
<evidence type="ECO:0000256" key="6">
    <source>
        <dbReference type="ARBA" id="ARBA00022989"/>
    </source>
</evidence>
<dbReference type="InterPro" id="IPR000522">
    <property type="entry name" value="ABC_transptr_permease_BtuC"/>
</dbReference>
<dbReference type="Proteomes" id="UP000294927">
    <property type="component" value="Unassembled WGS sequence"/>
</dbReference>
<keyword evidence="4" id="KW-1003">Cell membrane</keyword>
<dbReference type="SUPFAM" id="SSF81345">
    <property type="entry name" value="ABC transporter involved in vitamin B12 uptake, BtuC"/>
    <property type="match status" value="1"/>
</dbReference>
<keyword evidence="6 8" id="KW-1133">Transmembrane helix</keyword>
<evidence type="ECO:0000256" key="4">
    <source>
        <dbReference type="ARBA" id="ARBA00022475"/>
    </source>
</evidence>
<comment type="subcellular location">
    <subcellularLocation>
        <location evidence="1">Cell membrane</location>
        <topology evidence="1">Multi-pass membrane protein</topology>
    </subcellularLocation>
</comment>
<dbReference type="AlphaFoldDB" id="A0A4R7VL77"/>
<name>A0A4R7VL77_9PSEU</name>
<dbReference type="PANTHER" id="PTHR30472">
    <property type="entry name" value="FERRIC ENTEROBACTIN TRANSPORT SYSTEM PERMEASE PROTEIN"/>
    <property type="match status" value="1"/>
</dbReference>
<dbReference type="Gene3D" id="1.10.3470.10">
    <property type="entry name" value="ABC transporter involved in vitamin B12 uptake, BtuC"/>
    <property type="match status" value="1"/>
</dbReference>
<feature type="transmembrane region" description="Helical" evidence="8">
    <location>
        <begin position="28"/>
        <end position="51"/>
    </location>
</feature>
<dbReference type="GO" id="GO:0022857">
    <property type="term" value="F:transmembrane transporter activity"/>
    <property type="evidence" value="ECO:0007669"/>
    <property type="project" value="InterPro"/>
</dbReference>
<dbReference type="GO" id="GO:0033214">
    <property type="term" value="P:siderophore-iron import into cell"/>
    <property type="evidence" value="ECO:0007669"/>
    <property type="project" value="TreeGrafter"/>
</dbReference>
<feature type="transmembrane region" description="Helical" evidence="8">
    <location>
        <begin position="80"/>
        <end position="100"/>
    </location>
</feature>
<evidence type="ECO:0000256" key="7">
    <source>
        <dbReference type="ARBA" id="ARBA00023136"/>
    </source>
</evidence>
<comment type="caution">
    <text evidence="9">The sequence shown here is derived from an EMBL/GenBank/DDBJ whole genome shotgun (WGS) entry which is preliminary data.</text>
</comment>
<keyword evidence="5 8" id="KW-0812">Transmembrane</keyword>
<evidence type="ECO:0000256" key="3">
    <source>
        <dbReference type="ARBA" id="ARBA00022448"/>
    </source>
</evidence>
<sequence>MSVAARARPVTAARGSGLVTTNARRTSCVLLLAVLLLVVAVCSLMVGTRVIPPREVLAALFSPDSSQAALVVTDQRVPRTVLGVAVGAALAVAGALIMALTRNPLADPGLLGVNAGASYIRPIAGAALAMADVELTGQHYASRVTGRVAVTAETEPVTGQFDDRVLDAIAEVAVLVPRR</sequence>
<dbReference type="PANTHER" id="PTHR30472:SF1">
    <property type="entry name" value="FE(3+) DICITRATE TRANSPORT SYSTEM PERMEASE PROTEIN FECC-RELATED"/>
    <property type="match status" value="1"/>
</dbReference>
<evidence type="ECO:0000256" key="8">
    <source>
        <dbReference type="SAM" id="Phobius"/>
    </source>
</evidence>
<dbReference type="EMBL" id="SOCP01000007">
    <property type="protein sequence ID" value="TDV49959.1"/>
    <property type="molecule type" value="Genomic_DNA"/>
</dbReference>
<keyword evidence="10" id="KW-1185">Reference proteome</keyword>
<dbReference type="RefSeq" id="WP_133904631.1">
    <property type="nucleotide sequence ID" value="NZ_SOCP01000007.1"/>
</dbReference>
<keyword evidence="7 8" id="KW-0472">Membrane</keyword>
<organism evidence="9 10">
    <name type="scientific">Actinophytocola oryzae</name>
    <dbReference type="NCBI Taxonomy" id="502181"/>
    <lineage>
        <taxon>Bacteria</taxon>
        <taxon>Bacillati</taxon>
        <taxon>Actinomycetota</taxon>
        <taxon>Actinomycetes</taxon>
        <taxon>Pseudonocardiales</taxon>
        <taxon>Pseudonocardiaceae</taxon>
    </lineage>
</organism>
<dbReference type="InterPro" id="IPR037294">
    <property type="entry name" value="ABC_BtuC-like"/>
</dbReference>
<evidence type="ECO:0000256" key="1">
    <source>
        <dbReference type="ARBA" id="ARBA00004651"/>
    </source>
</evidence>
<proteinExistence type="inferred from homology"/>